<keyword evidence="5" id="KW-0804">Transcription</keyword>
<accession>A0AAD9W1F5</accession>
<name>A0AAD9W1F5_PHOAM</name>
<keyword evidence="2" id="KW-0862">Zinc</keyword>
<dbReference type="EMBL" id="JAUJFL010000004">
    <property type="protein sequence ID" value="KAK2604029.1"/>
    <property type="molecule type" value="Genomic_DNA"/>
</dbReference>
<reference evidence="7" key="1">
    <citation type="submission" date="2023-06" db="EMBL/GenBank/DDBJ databases">
        <authorList>
            <person name="Noh H."/>
        </authorList>
    </citation>
    <scope>NUCLEOTIDE SEQUENCE</scope>
    <source>
        <strain evidence="7">DUCC20226</strain>
    </source>
</reference>
<evidence type="ECO:0000256" key="4">
    <source>
        <dbReference type="ARBA" id="ARBA00023125"/>
    </source>
</evidence>
<evidence type="ECO:0000256" key="1">
    <source>
        <dbReference type="ARBA" id="ARBA00004123"/>
    </source>
</evidence>
<dbReference type="GO" id="GO:0045944">
    <property type="term" value="P:positive regulation of transcription by RNA polymerase II"/>
    <property type="evidence" value="ECO:0007669"/>
    <property type="project" value="TreeGrafter"/>
</dbReference>
<dbReference type="PANTHER" id="PTHR37534:SF26">
    <property type="entry name" value="TRANSCRIPTION FACTOR, PUTATIVE-RELATED"/>
    <property type="match status" value="1"/>
</dbReference>
<evidence type="ECO:0000256" key="2">
    <source>
        <dbReference type="ARBA" id="ARBA00022833"/>
    </source>
</evidence>
<dbReference type="GO" id="GO:0003700">
    <property type="term" value="F:DNA-binding transcription factor activity"/>
    <property type="evidence" value="ECO:0007669"/>
    <property type="project" value="TreeGrafter"/>
</dbReference>
<dbReference type="InterPro" id="IPR021858">
    <property type="entry name" value="Fun_TF"/>
</dbReference>
<keyword evidence="6" id="KW-0539">Nucleus</keyword>
<evidence type="ECO:0000313" key="7">
    <source>
        <dbReference type="EMBL" id="KAK2604029.1"/>
    </source>
</evidence>
<dbReference type="AlphaFoldDB" id="A0AAD9W1F5"/>
<evidence type="ECO:0000256" key="6">
    <source>
        <dbReference type="ARBA" id="ARBA00023242"/>
    </source>
</evidence>
<dbReference type="GO" id="GO:0000976">
    <property type="term" value="F:transcription cis-regulatory region binding"/>
    <property type="evidence" value="ECO:0007669"/>
    <property type="project" value="TreeGrafter"/>
</dbReference>
<protein>
    <submittedName>
        <fullName evidence="7">Uncharacterized protein</fullName>
    </submittedName>
</protein>
<gene>
    <name evidence="7" type="ORF">N8I77_006989</name>
</gene>
<sequence length="305" mass="33301">MDLFLISFEVLRGGGHDWQPHLSAVTSVIGSRTPIDVFNDSGCVSDALHVRQGLEFLVVNVLWFDILACISTGRAPQLPYKCWLDVDGLDTANLMGCQSWILAVIGDIASLKQWKDENRSKGSLSVRELASRAHEMEVHLEKGIERIDATTEVKEPWLHEKSATDRAILTERFSHQAMDSNPQVRWVSRVFALAALVLLHVVVSGPIPTLPEIEDAVARGITAIQSGPCSSRGLVWAICVIGSMSSGGAQSFFEDLLTGLVRDSGRFGNSAAVLKILRKCWSKQKTSSIDCAAAMSELNMCALLI</sequence>
<keyword evidence="3" id="KW-0805">Transcription regulation</keyword>
<keyword evidence="4" id="KW-0238">DNA-binding</keyword>
<evidence type="ECO:0000313" key="8">
    <source>
        <dbReference type="Proteomes" id="UP001265746"/>
    </source>
</evidence>
<dbReference type="PANTHER" id="PTHR37534">
    <property type="entry name" value="TRANSCRIPTIONAL ACTIVATOR PROTEIN UGA3"/>
    <property type="match status" value="1"/>
</dbReference>
<dbReference type="Proteomes" id="UP001265746">
    <property type="component" value="Unassembled WGS sequence"/>
</dbReference>
<evidence type="ECO:0000256" key="3">
    <source>
        <dbReference type="ARBA" id="ARBA00023015"/>
    </source>
</evidence>
<evidence type="ECO:0000256" key="5">
    <source>
        <dbReference type="ARBA" id="ARBA00023163"/>
    </source>
</evidence>
<organism evidence="7 8">
    <name type="scientific">Phomopsis amygdali</name>
    <name type="common">Fusicoccum amygdali</name>
    <dbReference type="NCBI Taxonomy" id="1214568"/>
    <lineage>
        <taxon>Eukaryota</taxon>
        <taxon>Fungi</taxon>
        <taxon>Dikarya</taxon>
        <taxon>Ascomycota</taxon>
        <taxon>Pezizomycotina</taxon>
        <taxon>Sordariomycetes</taxon>
        <taxon>Sordariomycetidae</taxon>
        <taxon>Diaporthales</taxon>
        <taxon>Diaporthaceae</taxon>
        <taxon>Diaporthe</taxon>
    </lineage>
</organism>
<dbReference type="GO" id="GO:0005634">
    <property type="term" value="C:nucleus"/>
    <property type="evidence" value="ECO:0007669"/>
    <property type="project" value="UniProtKB-SubCell"/>
</dbReference>
<dbReference type="Pfam" id="PF11951">
    <property type="entry name" value="Fungal_trans_2"/>
    <property type="match status" value="1"/>
</dbReference>
<proteinExistence type="predicted"/>
<comment type="subcellular location">
    <subcellularLocation>
        <location evidence="1">Nucleus</location>
    </subcellularLocation>
</comment>
<keyword evidence="8" id="KW-1185">Reference proteome</keyword>
<comment type="caution">
    <text evidence="7">The sequence shown here is derived from an EMBL/GenBank/DDBJ whole genome shotgun (WGS) entry which is preliminary data.</text>
</comment>